<accession>A0ABP9BJ55</accession>
<evidence type="ECO:0000256" key="7">
    <source>
        <dbReference type="ARBA" id="ARBA00022723"/>
    </source>
</evidence>
<comment type="subcellular location">
    <subcellularLocation>
        <location evidence="1 15">Cytoplasm</location>
    </subcellularLocation>
</comment>
<keyword evidence="8 15" id="KW-0547">Nucleotide-binding</keyword>
<proteinExistence type="inferred from homology"/>
<keyword evidence="11 16" id="KW-0694">RNA-binding</keyword>
<comment type="similarity">
    <text evidence="2 15">Belongs to the phenylalanyl-tRNA synthetase beta subunit family. Type 1 subfamily.</text>
</comment>
<dbReference type="SMART" id="SM00874">
    <property type="entry name" value="B5"/>
    <property type="match status" value="1"/>
</dbReference>
<evidence type="ECO:0000256" key="3">
    <source>
        <dbReference type="ARBA" id="ARBA00011209"/>
    </source>
</evidence>
<comment type="subunit">
    <text evidence="3 15">Tetramer of two alpha and two beta subunits.</text>
</comment>
<dbReference type="InterPro" id="IPR002547">
    <property type="entry name" value="tRNA-bd_dom"/>
</dbReference>
<reference evidence="21" key="1">
    <citation type="journal article" date="2019" name="Int. J. Syst. Evol. Microbiol.">
        <title>The Global Catalogue of Microorganisms (GCM) 10K type strain sequencing project: providing services to taxonomists for standard genome sequencing and annotation.</title>
        <authorList>
            <consortium name="The Broad Institute Genomics Platform"/>
            <consortium name="The Broad Institute Genome Sequencing Center for Infectious Disease"/>
            <person name="Wu L."/>
            <person name="Ma J."/>
        </authorList>
    </citation>
    <scope>NUCLEOTIDE SEQUENCE [LARGE SCALE GENOMIC DNA]</scope>
    <source>
        <strain evidence="21">JCM 18200</strain>
    </source>
</reference>
<dbReference type="SMART" id="SM00896">
    <property type="entry name" value="FDX-ACB"/>
    <property type="match status" value="1"/>
</dbReference>
<dbReference type="InterPro" id="IPR033714">
    <property type="entry name" value="tRNA_bind_bactPheRS"/>
</dbReference>
<feature type="binding site" evidence="15">
    <location>
        <position position="469"/>
    </location>
    <ligand>
        <name>Mg(2+)</name>
        <dbReference type="ChEBI" id="CHEBI:18420"/>
        <note>shared with alpha subunit</note>
    </ligand>
</feature>
<feature type="binding site" evidence="15">
    <location>
        <position position="473"/>
    </location>
    <ligand>
        <name>Mg(2+)</name>
        <dbReference type="ChEBI" id="CHEBI:18420"/>
        <note>shared with alpha subunit</note>
    </ligand>
</feature>
<dbReference type="SUPFAM" id="SSF54991">
    <property type="entry name" value="Anticodon-binding domain of PheRS"/>
    <property type="match status" value="1"/>
</dbReference>
<dbReference type="Gene3D" id="3.30.56.10">
    <property type="match status" value="2"/>
</dbReference>
<evidence type="ECO:0000256" key="12">
    <source>
        <dbReference type="ARBA" id="ARBA00022917"/>
    </source>
</evidence>
<evidence type="ECO:0000256" key="5">
    <source>
        <dbReference type="ARBA" id="ARBA00022555"/>
    </source>
</evidence>
<dbReference type="Gene3D" id="3.30.70.380">
    <property type="entry name" value="Ferrodoxin-fold anticodon-binding domain"/>
    <property type="match status" value="1"/>
</dbReference>
<dbReference type="PROSITE" id="PS50886">
    <property type="entry name" value="TRBD"/>
    <property type="match status" value="1"/>
</dbReference>
<dbReference type="EMBL" id="BAABIQ010000037">
    <property type="protein sequence ID" value="GAA4796402.1"/>
    <property type="molecule type" value="Genomic_DNA"/>
</dbReference>
<organism evidence="20 21">
    <name type="scientific">Olivibacter ginsenosidimutans</name>
    <dbReference type="NCBI Taxonomy" id="1176537"/>
    <lineage>
        <taxon>Bacteria</taxon>
        <taxon>Pseudomonadati</taxon>
        <taxon>Bacteroidota</taxon>
        <taxon>Sphingobacteriia</taxon>
        <taxon>Sphingobacteriales</taxon>
        <taxon>Sphingobacteriaceae</taxon>
        <taxon>Olivibacter</taxon>
    </lineage>
</organism>
<evidence type="ECO:0000256" key="15">
    <source>
        <dbReference type="HAMAP-Rule" id="MF_00283"/>
    </source>
</evidence>
<dbReference type="CDD" id="cd00769">
    <property type="entry name" value="PheRS_beta_core"/>
    <property type="match status" value="1"/>
</dbReference>
<dbReference type="GO" id="GO:0016874">
    <property type="term" value="F:ligase activity"/>
    <property type="evidence" value="ECO:0007669"/>
    <property type="project" value="UniProtKB-KW"/>
</dbReference>
<dbReference type="NCBIfam" id="TIGR00472">
    <property type="entry name" value="pheT_bact"/>
    <property type="match status" value="1"/>
</dbReference>
<dbReference type="PANTHER" id="PTHR10947:SF0">
    <property type="entry name" value="PHENYLALANINE--TRNA LIGASE BETA SUBUNIT"/>
    <property type="match status" value="1"/>
</dbReference>
<dbReference type="Pfam" id="PF17759">
    <property type="entry name" value="tRNA_synthFbeta"/>
    <property type="match status" value="1"/>
</dbReference>
<evidence type="ECO:0000256" key="6">
    <source>
        <dbReference type="ARBA" id="ARBA00022598"/>
    </source>
</evidence>
<keyword evidence="21" id="KW-1185">Reference proteome</keyword>
<keyword evidence="9 15" id="KW-0067">ATP-binding</keyword>
<dbReference type="CDD" id="cd02796">
    <property type="entry name" value="tRNA_bind_bactPheRS"/>
    <property type="match status" value="1"/>
</dbReference>
<dbReference type="HAMAP" id="MF_00283">
    <property type="entry name" value="Phe_tRNA_synth_beta1"/>
    <property type="match status" value="1"/>
</dbReference>
<feature type="binding site" evidence="15">
    <location>
        <position position="463"/>
    </location>
    <ligand>
        <name>Mg(2+)</name>
        <dbReference type="ChEBI" id="CHEBI:18420"/>
        <note>shared with alpha subunit</note>
    </ligand>
</feature>
<evidence type="ECO:0000256" key="14">
    <source>
        <dbReference type="ARBA" id="ARBA00049255"/>
    </source>
</evidence>
<dbReference type="SUPFAM" id="SSF50249">
    <property type="entry name" value="Nucleic acid-binding proteins"/>
    <property type="match status" value="1"/>
</dbReference>
<sequence length="800" mass="89192">MKIAYNWLKQFIEIDKSPEELSLILTDLGLEVEGIETVQSIPGGLEGLVIGEVKTCQPHPNADRLRLTTVDIGTTSLLQIVCGAPNVAAGQKVVVAPVGTVIHPLSGEAFKINKSKIRGELSEGMICAEDEIGLGVDHNGIIVLDTDAQVGQAAKSYFNVTDDFCFEIGLTPNRADAASHLGVARDVAAYLKKEITLPHIERFKVGQEPSPIQVEVQNTEACRRYTSLYIRNVNVGKSPQWLVDQLKTIGIRSINNVVDITNYVLHELGQPLHAFDAHKIAGNRIVVRNAREGESFVTLDGVARKLSAEDLMICDEEKPLCIAGVFGGLDSGVSALTNDVFLESAYFNAVSIRKSSKRHGLKTDASFRFERGTDPNMTVLALKRAALLIQEIAGGEIVSAISDHYPEPINSFIFDVNLEQVRRLIGKEISNEEIIAIIEALHIEVRVKSQGVIEVAVPPYKVDVTREVDIIEEVLRVYGYNNIEMKQQIKASLNTSPKPDKEVVQHMVSEFLVSNGFYEILSNSLTKTAYLDNADTAVKIFNPLSSDLDVMRQNLLFSALEAVSHNQKRKNADLKLFEFGKTYYAIDDRYEEDQYLSLTLTGAMQHKQWNQPVQWCNFYHIKAAVDALIKRLHIKDLTSEEAEDPKIAYGLQYRKGQKILVSFGAVSLDALKKADVNGDVFYAVFHWGLLLKAISKNRITYQEIAKFPAVRRDLSLLVDRSVSFATLKQLAERTERKLLQSVNVFDVYVGDKLPPEKKSYALSFELQDEEKTLTDKQIDSVMQKLILNFEKEVGAEVRKS</sequence>
<dbReference type="RefSeq" id="WP_345232233.1">
    <property type="nucleotide sequence ID" value="NZ_BAABIQ010000037.1"/>
</dbReference>
<dbReference type="Pfam" id="PF01588">
    <property type="entry name" value="tRNA_bind"/>
    <property type="match status" value="1"/>
</dbReference>
<evidence type="ECO:0000256" key="11">
    <source>
        <dbReference type="ARBA" id="ARBA00022884"/>
    </source>
</evidence>
<feature type="domain" description="B5" evidence="19">
    <location>
        <begin position="409"/>
        <end position="485"/>
    </location>
</feature>
<comment type="cofactor">
    <cofactor evidence="15">
        <name>Mg(2+)</name>
        <dbReference type="ChEBI" id="CHEBI:18420"/>
    </cofactor>
    <text evidence="15">Binds 2 magnesium ions per tetramer.</text>
</comment>
<dbReference type="Gene3D" id="3.30.930.10">
    <property type="entry name" value="Bira Bifunctional Protein, Domain 2"/>
    <property type="match status" value="1"/>
</dbReference>
<dbReference type="Pfam" id="PF03147">
    <property type="entry name" value="FDX-ACB"/>
    <property type="match status" value="1"/>
</dbReference>
<evidence type="ECO:0000259" key="19">
    <source>
        <dbReference type="PROSITE" id="PS51483"/>
    </source>
</evidence>
<evidence type="ECO:0000256" key="4">
    <source>
        <dbReference type="ARBA" id="ARBA00022490"/>
    </source>
</evidence>
<dbReference type="InterPro" id="IPR005146">
    <property type="entry name" value="B3/B4_tRNA-bd"/>
</dbReference>
<dbReference type="Gene3D" id="2.40.50.140">
    <property type="entry name" value="Nucleic acid-binding proteins"/>
    <property type="match status" value="1"/>
</dbReference>
<dbReference type="InterPro" id="IPR020825">
    <property type="entry name" value="Phe-tRNA_synthase-like_B3/B4"/>
</dbReference>
<evidence type="ECO:0000259" key="18">
    <source>
        <dbReference type="PROSITE" id="PS51447"/>
    </source>
</evidence>
<dbReference type="EC" id="6.1.1.20" evidence="15"/>
<dbReference type="SUPFAM" id="SSF55681">
    <property type="entry name" value="Class II aaRS and biotin synthetases"/>
    <property type="match status" value="1"/>
</dbReference>
<evidence type="ECO:0000256" key="8">
    <source>
        <dbReference type="ARBA" id="ARBA00022741"/>
    </source>
</evidence>
<evidence type="ECO:0000256" key="16">
    <source>
        <dbReference type="PROSITE-ProRule" id="PRU00209"/>
    </source>
</evidence>
<keyword evidence="5 16" id="KW-0820">tRNA-binding</keyword>
<dbReference type="InterPro" id="IPR045864">
    <property type="entry name" value="aa-tRNA-synth_II/BPL/LPL"/>
</dbReference>
<dbReference type="SUPFAM" id="SSF46955">
    <property type="entry name" value="Putative DNA-binding domain"/>
    <property type="match status" value="1"/>
</dbReference>
<evidence type="ECO:0000256" key="13">
    <source>
        <dbReference type="ARBA" id="ARBA00023146"/>
    </source>
</evidence>
<dbReference type="InterPro" id="IPR005121">
    <property type="entry name" value="Fdx_antiC-bd"/>
</dbReference>
<dbReference type="SMART" id="SM00873">
    <property type="entry name" value="B3_4"/>
    <property type="match status" value="1"/>
</dbReference>
<dbReference type="InterPro" id="IPR012340">
    <property type="entry name" value="NA-bd_OB-fold"/>
</dbReference>
<evidence type="ECO:0000259" key="17">
    <source>
        <dbReference type="PROSITE" id="PS50886"/>
    </source>
</evidence>
<keyword evidence="12 15" id="KW-0648">Protein biosynthesis</keyword>
<evidence type="ECO:0000256" key="10">
    <source>
        <dbReference type="ARBA" id="ARBA00022842"/>
    </source>
</evidence>
<dbReference type="InterPro" id="IPR045060">
    <property type="entry name" value="Phe-tRNA-ligase_IIc_bsu"/>
</dbReference>
<dbReference type="InterPro" id="IPR005147">
    <property type="entry name" value="tRNA_synthase_B5-dom"/>
</dbReference>
<gene>
    <name evidence="15 20" type="primary">pheT</name>
    <name evidence="20" type="ORF">GCM10023231_26070</name>
</gene>
<dbReference type="SUPFAM" id="SSF56037">
    <property type="entry name" value="PheT/TilS domain"/>
    <property type="match status" value="1"/>
</dbReference>
<feature type="domain" description="TRNA-binding" evidence="17">
    <location>
        <begin position="42"/>
        <end position="155"/>
    </location>
</feature>
<dbReference type="InterPro" id="IPR009061">
    <property type="entry name" value="DNA-bd_dom_put_sf"/>
</dbReference>
<evidence type="ECO:0000256" key="9">
    <source>
        <dbReference type="ARBA" id="ARBA00022840"/>
    </source>
</evidence>
<dbReference type="InterPro" id="IPR036690">
    <property type="entry name" value="Fdx_antiC-bd_sf"/>
</dbReference>
<dbReference type="PROSITE" id="PS51447">
    <property type="entry name" value="FDX_ACB"/>
    <property type="match status" value="1"/>
</dbReference>
<comment type="caution">
    <text evidence="20">The sequence shown here is derived from an EMBL/GenBank/DDBJ whole genome shotgun (WGS) entry which is preliminary data.</text>
</comment>
<dbReference type="Gene3D" id="3.50.40.10">
    <property type="entry name" value="Phenylalanyl-trna Synthetase, Chain B, domain 3"/>
    <property type="match status" value="1"/>
</dbReference>
<comment type="catalytic activity">
    <reaction evidence="14 15">
        <text>tRNA(Phe) + L-phenylalanine + ATP = L-phenylalanyl-tRNA(Phe) + AMP + diphosphate + H(+)</text>
        <dbReference type="Rhea" id="RHEA:19413"/>
        <dbReference type="Rhea" id="RHEA-COMP:9668"/>
        <dbReference type="Rhea" id="RHEA-COMP:9699"/>
        <dbReference type="ChEBI" id="CHEBI:15378"/>
        <dbReference type="ChEBI" id="CHEBI:30616"/>
        <dbReference type="ChEBI" id="CHEBI:33019"/>
        <dbReference type="ChEBI" id="CHEBI:58095"/>
        <dbReference type="ChEBI" id="CHEBI:78442"/>
        <dbReference type="ChEBI" id="CHEBI:78531"/>
        <dbReference type="ChEBI" id="CHEBI:456215"/>
        <dbReference type="EC" id="6.1.1.20"/>
    </reaction>
</comment>
<feature type="domain" description="FDX-ACB" evidence="18">
    <location>
        <begin position="705"/>
        <end position="798"/>
    </location>
</feature>
<name>A0ABP9BJ55_9SPHI</name>
<keyword evidence="10 15" id="KW-0460">Magnesium</keyword>
<dbReference type="Pfam" id="PF03484">
    <property type="entry name" value="B5"/>
    <property type="match status" value="1"/>
</dbReference>
<dbReference type="Proteomes" id="UP001501411">
    <property type="component" value="Unassembled WGS sequence"/>
</dbReference>
<protein>
    <recommendedName>
        <fullName evidence="15">Phenylalanine--tRNA ligase beta subunit</fullName>
        <ecNumber evidence="15">6.1.1.20</ecNumber>
    </recommendedName>
    <alternativeName>
        <fullName evidence="15">Phenylalanyl-tRNA synthetase beta subunit</fullName>
        <shortName evidence="15">PheRS</shortName>
    </alternativeName>
</protein>
<evidence type="ECO:0000256" key="1">
    <source>
        <dbReference type="ARBA" id="ARBA00004496"/>
    </source>
</evidence>
<dbReference type="InterPro" id="IPR004532">
    <property type="entry name" value="Phe-tRNA-ligase_IIc_bsu_bact"/>
</dbReference>
<evidence type="ECO:0000256" key="2">
    <source>
        <dbReference type="ARBA" id="ARBA00008653"/>
    </source>
</evidence>
<dbReference type="NCBIfam" id="NF045760">
    <property type="entry name" value="YtpR"/>
    <property type="match status" value="1"/>
</dbReference>
<keyword evidence="13 15" id="KW-0030">Aminoacyl-tRNA synthetase</keyword>
<dbReference type="PANTHER" id="PTHR10947">
    <property type="entry name" value="PHENYLALANYL-TRNA SYNTHETASE BETA CHAIN AND LEUCINE-RICH REPEAT-CONTAINING PROTEIN 47"/>
    <property type="match status" value="1"/>
</dbReference>
<evidence type="ECO:0000313" key="20">
    <source>
        <dbReference type="EMBL" id="GAA4796402.1"/>
    </source>
</evidence>
<dbReference type="PROSITE" id="PS51483">
    <property type="entry name" value="B5"/>
    <property type="match status" value="1"/>
</dbReference>
<dbReference type="InterPro" id="IPR041616">
    <property type="entry name" value="PheRS_beta_core"/>
</dbReference>
<keyword evidence="7 15" id="KW-0479">Metal-binding</keyword>
<evidence type="ECO:0000313" key="21">
    <source>
        <dbReference type="Proteomes" id="UP001501411"/>
    </source>
</evidence>
<keyword evidence="4 15" id="KW-0963">Cytoplasm</keyword>
<dbReference type="Pfam" id="PF03483">
    <property type="entry name" value="B3_4"/>
    <property type="match status" value="1"/>
</dbReference>
<feature type="binding site" evidence="15">
    <location>
        <position position="472"/>
    </location>
    <ligand>
        <name>Mg(2+)</name>
        <dbReference type="ChEBI" id="CHEBI:18420"/>
        <note>shared with alpha subunit</note>
    </ligand>
</feature>
<keyword evidence="6 15" id="KW-0436">Ligase</keyword>